<keyword evidence="5 6" id="KW-0472">Membrane</keyword>
<name>A0A2K5ART2_9ARCH</name>
<dbReference type="GeneID" id="41595200"/>
<dbReference type="GO" id="GO:0006865">
    <property type="term" value="P:amino acid transport"/>
    <property type="evidence" value="ECO:0007669"/>
    <property type="project" value="InterPro"/>
</dbReference>
<keyword evidence="2" id="KW-1003">Cell membrane</keyword>
<proteinExistence type="predicted"/>
<feature type="transmembrane region" description="Helical" evidence="6">
    <location>
        <begin position="73"/>
        <end position="97"/>
    </location>
</feature>
<evidence type="ECO:0000256" key="4">
    <source>
        <dbReference type="ARBA" id="ARBA00022989"/>
    </source>
</evidence>
<evidence type="ECO:0000256" key="5">
    <source>
        <dbReference type="ARBA" id="ARBA00023136"/>
    </source>
</evidence>
<feature type="transmembrane region" description="Helical" evidence="6">
    <location>
        <begin position="128"/>
        <end position="148"/>
    </location>
</feature>
<evidence type="ECO:0000256" key="1">
    <source>
        <dbReference type="ARBA" id="ARBA00004651"/>
    </source>
</evidence>
<evidence type="ECO:0000256" key="6">
    <source>
        <dbReference type="SAM" id="Phobius"/>
    </source>
</evidence>
<keyword evidence="8" id="KW-1185">Reference proteome</keyword>
<dbReference type="EMBL" id="LT981265">
    <property type="protein sequence ID" value="SPC34361.1"/>
    <property type="molecule type" value="Genomic_DNA"/>
</dbReference>
<gene>
    <name evidence="7" type="primary">lysE</name>
    <name evidence="7" type="ORF">NCAV_1194</name>
</gene>
<dbReference type="RefSeq" id="WP_103286971.1">
    <property type="nucleotide sequence ID" value="NZ_LT981265.1"/>
</dbReference>
<dbReference type="AlphaFoldDB" id="A0A2K5ART2"/>
<dbReference type="InterPro" id="IPR001123">
    <property type="entry name" value="LeuE-type"/>
</dbReference>
<dbReference type="Proteomes" id="UP000236248">
    <property type="component" value="Chromosome NCAV"/>
</dbReference>
<dbReference type="GO" id="GO:0005886">
    <property type="term" value="C:plasma membrane"/>
    <property type="evidence" value="ECO:0007669"/>
    <property type="project" value="UniProtKB-SubCell"/>
</dbReference>
<dbReference type="PANTHER" id="PTHR38825">
    <property type="entry name" value="LYSINE EXPORTER PROTEIN (LYSE/YGGA)"/>
    <property type="match status" value="1"/>
</dbReference>
<dbReference type="Pfam" id="PF01810">
    <property type="entry name" value="LysE"/>
    <property type="match status" value="1"/>
</dbReference>
<keyword evidence="3 6" id="KW-0812">Transmembrane</keyword>
<accession>A0A2K5ART2</accession>
<feature type="transmembrane region" description="Helical" evidence="6">
    <location>
        <begin position="211"/>
        <end position="233"/>
    </location>
</feature>
<evidence type="ECO:0000313" key="7">
    <source>
        <dbReference type="EMBL" id="SPC34361.1"/>
    </source>
</evidence>
<evidence type="ECO:0000256" key="3">
    <source>
        <dbReference type="ARBA" id="ARBA00022692"/>
    </source>
</evidence>
<dbReference type="KEGG" id="ncv:NCAV_1194"/>
<reference evidence="8" key="1">
    <citation type="submission" date="2018-01" db="EMBL/GenBank/DDBJ databases">
        <authorList>
            <person name="Kerou L M."/>
        </authorList>
    </citation>
    <scope>NUCLEOTIDE SEQUENCE [LARGE SCALE GENOMIC DNA]</scope>
    <source>
        <strain evidence="8">SCU2</strain>
    </source>
</reference>
<comment type="subcellular location">
    <subcellularLocation>
        <location evidence="1">Cell membrane</location>
        <topology evidence="1">Multi-pass membrane protein</topology>
    </subcellularLocation>
</comment>
<evidence type="ECO:0000313" key="8">
    <source>
        <dbReference type="Proteomes" id="UP000236248"/>
    </source>
</evidence>
<feature type="transmembrane region" description="Helical" evidence="6">
    <location>
        <begin position="168"/>
        <end position="190"/>
    </location>
</feature>
<feature type="transmembrane region" description="Helical" evidence="6">
    <location>
        <begin position="40"/>
        <end position="67"/>
    </location>
</feature>
<organism evidence="7 8">
    <name type="scientific">Candidatus Nitrosocaldus cavascurensis</name>
    <dbReference type="NCBI Taxonomy" id="2058097"/>
    <lineage>
        <taxon>Archaea</taxon>
        <taxon>Nitrososphaerota</taxon>
        <taxon>Nitrososphaeria</taxon>
        <taxon>Candidatus Nitrosocaldales</taxon>
        <taxon>Candidatus Nitrosocaldaceae</taxon>
        <taxon>Candidatus Nitrosocaldus</taxon>
    </lineage>
</organism>
<evidence type="ECO:0000256" key="2">
    <source>
        <dbReference type="ARBA" id="ARBA00022475"/>
    </source>
</evidence>
<sequence length="237" mass="26120">MMQIDHTFILMVIAVSSSGVLTPGPLFIVNMHYAKRYGHVSGLLCASGHAVVELPLIIAIALGMLSIEYMDKLGWLIGIVGGVALITFATMQLYTLINTAKDDASKHSSSSSKKKVYGYISRVSATPYGSFLAGIAFSALNPFFIAWWLTVGMKIVMDAYNIASMQGILIMFIAHIWMDYAWLAGTAYMTRRGMDKIFKPEHGSTKIFYRLLYLALYAMLVYIGIGFIASSLVNENL</sequence>
<protein>
    <submittedName>
        <fullName evidence="7">L-lysine exporter family protein</fullName>
    </submittedName>
</protein>
<keyword evidence="4 6" id="KW-1133">Transmembrane helix</keyword>
<feature type="transmembrane region" description="Helical" evidence="6">
    <location>
        <begin position="6"/>
        <end position="28"/>
    </location>
</feature>
<dbReference type="PANTHER" id="PTHR38825:SF1">
    <property type="entry name" value="TRANSPORTER, LYSE FAMILY"/>
    <property type="match status" value="1"/>
</dbReference>